<proteinExistence type="predicted"/>
<reference evidence="2" key="1">
    <citation type="submission" date="2017-08" db="EMBL/GenBank/DDBJ databases">
        <title>A dynamic microbial community with high functional redundancy inhabits the cold, oxic subseafloor aquifer.</title>
        <authorList>
            <person name="Tully B.J."/>
            <person name="Wheat C.G."/>
            <person name="Glazer B.T."/>
            <person name="Huber J.A."/>
        </authorList>
    </citation>
    <scope>NUCLEOTIDE SEQUENCE [LARGE SCALE GENOMIC DNA]</scope>
</reference>
<dbReference type="EMBL" id="NVVJ01000101">
    <property type="protein sequence ID" value="PCJ18307.1"/>
    <property type="molecule type" value="Genomic_DNA"/>
</dbReference>
<evidence type="ECO:0000313" key="1">
    <source>
        <dbReference type="EMBL" id="PCJ18307.1"/>
    </source>
</evidence>
<accession>A0A2A5AG49</accession>
<protein>
    <submittedName>
        <fullName evidence="1">Uncharacterized protein</fullName>
    </submittedName>
</protein>
<gene>
    <name evidence="1" type="ORF">COA96_16950</name>
</gene>
<comment type="caution">
    <text evidence="1">The sequence shown here is derived from an EMBL/GenBank/DDBJ whole genome shotgun (WGS) entry which is preliminary data.</text>
</comment>
<sequence length="236" mass="27341">MSDETYAAVFMDGGQPGQSIAIDMTACNDQPYTTLTRSGRVTTLRRRPDAMIFHLDDWMPEKRTGLYWLERPPERGSEITIDRSIPDGDQLTVIMQHRREVELRASDVVDHKRYPTPDGWRWMTMLNFDRSFDWCVSARVGEHRYRLHARTIDADDHKRSTYRVRFAGVSGESATLIIYCSHEREAWWMFDNINEDLGGSYIEIDRVAEFTLMPCGLTDRSGPEVVTIIDWNGEVV</sequence>
<name>A0A2A5AG49_9GAMM</name>
<dbReference type="AlphaFoldDB" id="A0A2A5AG49"/>
<organism evidence="1 2">
    <name type="scientific">SAR86 cluster bacterium</name>
    <dbReference type="NCBI Taxonomy" id="2030880"/>
    <lineage>
        <taxon>Bacteria</taxon>
        <taxon>Pseudomonadati</taxon>
        <taxon>Pseudomonadota</taxon>
        <taxon>Gammaproteobacteria</taxon>
        <taxon>SAR86 cluster</taxon>
    </lineage>
</organism>
<evidence type="ECO:0000313" key="2">
    <source>
        <dbReference type="Proteomes" id="UP000218327"/>
    </source>
</evidence>
<dbReference type="Proteomes" id="UP000218327">
    <property type="component" value="Unassembled WGS sequence"/>
</dbReference>